<dbReference type="EMBL" id="JAPMXC010000001">
    <property type="protein sequence ID" value="MCY0386726.1"/>
    <property type="molecule type" value="Genomic_DNA"/>
</dbReference>
<organism evidence="1 2">
    <name type="scientific">Robbsia betulipollinis</name>
    <dbReference type="NCBI Taxonomy" id="2981849"/>
    <lineage>
        <taxon>Bacteria</taxon>
        <taxon>Pseudomonadati</taxon>
        <taxon>Pseudomonadota</taxon>
        <taxon>Betaproteobacteria</taxon>
        <taxon>Burkholderiales</taxon>
        <taxon>Burkholderiaceae</taxon>
        <taxon>Robbsia</taxon>
    </lineage>
</organism>
<protein>
    <submittedName>
        <fullName evidence="1">PhnD/SsuA/transferrin family substrate-binding protein</fullName>
    </submittedName>
</protein>
<reference evidence="1" key="1">
    <citation type="submission" date="2022-11" db="EMBL/GenBank/DDBJ databases">
        <title>Robbsia betulipollinis sp. nov., isolated from pollen of birch (Betula pendula).</title>
        <authorList>
            <person name="Shi H."/>
            <person name="Ambika Manirajan B."/>
            <person name="Ratering S."/>
            <person name="Geissler-Plaum R."/>
            <person name="Schnell S."/>
        </authorList>
    </citation>
    <scope>NUCLEOTIDE SEQUENCE</scope>
    <source>
        <strain evidence="1">Bb-Pol-6</strain>
    </source>
</reference>
<comment type="caution">
    <text evidence="1">The sequence shown here is derived from an EMBL/GenBank/DDBJ whole genome shotgun (WGS) entry which is preliminary data.</text>
</comment>
<dbReference type="Gene3D" id="3.40.190.10">
    <property type="entry name" value="Periplasmic binding protein-like II"/>
    <property type="match status" value="1"/>
</dbReference>
<dbReference type="RefSeq" id="WP_267846304.1">
    <property type="nucleotide sequence ID" value="NZ_JAPMXC010000001.1"/>
</dbReference>
<dbReference type="Pfam" id="PF12974">
    <property type="entry name" value="Phosphonate-bd"/>
    <property type="match status" value="1"/>
</dbReference>
<dbReference type="PANTHER" id="PTHR35841:SF1">
    <property type="entry name" value="PHOSPHONATES-BINDING PERIPLASMIC PROTEIN"/>
    <property type="match status" value="1"/>
</dbReference>
<evidence type="ECO:0000313" key="1">
    <source>
        <dbReference type="EMBL" id="MCY0386726.1"/>
    </source>
</evidence>
<sequence>MKEWRIALPMYGITPVARANQRHLLERLTGVLEERGWTETIRIVDPPAPLATHWLDPGLLLSQTCGYPLMTTLRDRVALLATPRYDCEGCAGGEAASRFVVRADAPGDTLVDFRGGVGAVNGMDSNSGMNVFRHALAPLAQGRPFFSKVVLTGGHRASVDNVLAGDADIAAIDPVTWSLLAQDGGGRLMGLRTLGFSTHAPGLPLIGSRLLGEPQRAMVRDALDTLAQREAGLLRTLCIGGFQAANWTDYERILDIERDALRHGTASVFAEGWP</sequence>
<gene>
    <name evidence="1" type="ORF">OVY01_05640</name>
</gene>
<name>A0ABT3ZJL0_9BURK</name>
<keyword evidence="2" id="KW-1185">Reference proteome</keyword>
<dbReference type="SUPFAM" id="SSF53850">
    <property type="entry name" value="Periplasmic binding protein-like II"/>
    <property type="match status" value="1"/>
</dbReference>
<accession>A0ABT3ZJL0</accession>
<dbReference type="PANTHER" id="PTHR35841">
    <property type="entry name" value="PHOSPHONATES-BINDING PERIPLASMIC PROTEIN"/>
    <property type="match status" value="1"/>
</dbReference>
<dbReference type="Proteomes" id="UP001082899">
    <property type="component" value="Unassembled WGS sequence"/>
</dbReference>
<proteinExistence type="predicted"/>
<evidence type="ECO:0000313" key="2">
    <source>
        <dbReference type="Proteomes" id="UP001082899"/>
    </source>
</evidence>